<keyword evidence="1" id="KW-1133">Transmembrane helix</keyword>
<dbReference type="AlphaFoldDB" id="A0A0F9ASD4"/>
<gene>
    <name evidence="2" type="ORF">LCGC14_2877220</name>
</gene>
<protein>
    <recommendedName>
        <fullName evidence="3">VanZ-like domain-containing protein</fullName>
    </recommendedName>
</protein>
<feature type="transmembrane region" description="Helical" evidence="1">
    <location>
        <begin position="12"/>
        <end position="34"/>
    </location>
</feature>
<sequence length="238" mass="26877">MGEKYKSLKRVLLWVLVALYTGSLPYVIFVYRAIEEHFSRAVAGKIPIVIISLFGIGYIVYIILTKKVTKRTALIVLCPIIAYVIISLEPNPNKHIHIPEYVLMSWILFEVLSVDYNGKGIFILLFICSTMLGIVDEMEQGIHPGRYYGWRDMVINAASTIIGILTIMGLKKRLAGDWAWTGRLRKLKGPLGILFHGAIGALLLCIHLFNVKENEAFRGVYPIWLLAWNGLYVSLGII</sequence>
<dbReference type="EMBL" id="LAZR01056018">
    <property type="protein sequence ID" value="KKK75091.1"/>
    <property type="molecule type" value="Genomic_DNA"/>
</dbReference>
<name>A0A0F9ASD4_9ZZZZ</name>
<evidence type="ECO:0000256" key="1">
    <source>
        <dbReference type="SAM" id="Phobius"/>
    </source>
</evidence>
<evidence type="ECO:0000313" key="2">
    <source>
        <dbReference type="EMBL" id="KKK75091.1"/>
    </source>
</evidence>
<feature type="transmembrane region" description="Helical" evidence="1">
    <location>
        <begin position="153"/>
        <end position="170"/>
    </location>
</feature>
<organism evidence="2">
    <name type="scientific">marine sediment metagenome</name>
    <dbReference type="NCBI Taxonomy" id="412755"/>
    <lineage>
        <taxon>unclassified sequences</taxon>
        <taxon>metagenomes</taxon>
        <taxon>ecological metagenomes</taxon>
    </lineage>
</organism>
<feature type="transmembrane region" description="Helical" evidence="1">
    <location>
        <begin position="71"/>
        <end position="90"/>
    </location>
</feature>
<feature type="transmembrane region" description="Helical" evidence="1">
    <location>
        <begin position="191"/>
        <end position="209"/>
    </location>
</feature>
<feature type="non-terminal residue" evidence="2">
    <location>
        <position position="238"/>
    </location>
</feature>
<keyword evidence="1" id="KW-0812">Transmembrane</keyword>
<dbReference type="NCBIfam" id="NF037970">
    <property type="entry name" value="vanZ_1"/>
    <property type="match status" value="1"/>
</dbReference>
<accession>A0A0F9ASD4</accession>
<evidence type="ECO:0008006" key="3">
    <source>
        <dbReference type="Google" id="ProtNLM"/>
    </source>
</evidence>
<proteinExistence type="predicted"/>
<comment type="caution">
    <text evidence="2">The sequence shown here is derived from an EMBL/GenBank/DDBJ whole genome shotgun (WGS) entry which is preliminary data.</text>
</comment>
<reference evidence="2" key="1">
    <citation type="journal article" date="2015" name="Nature">
        <title>Complex archaea that bridge the gap between prokaryotes and eukaryotes.</title>
        <authorList>
            <person name="Spang A."/>
            <person name="Saw J.H."/>
            <person name="Jorgensen S.L."/>
            <person name="Zaremba-Niedzwiedzka K."/>
            <person name="Martijn J."/>
            <person name="Lind A.E."/>
            <person name="van Eijk R."/>
            <person name="Schleper C."/>
            <person name="Guy L."/>
            <person name="Ettema T.J."/>
        </authorList>
    </citation>
    <scope>NUCLEOTIDE SEQUENCE</scope>
</reference>
<keyword evidence="1" id="KW-0472">Membrane</keyword>
<feature type="transmembrane region" description="Helical" evidence="1">
    <location>
        <begin position="46"/>
        <end position="64"/>
    </location>
</feature>